<keyword evidence="1" id="KW-0378">Hydrolase</keyword>
<dbReference type="GO" id="GO:0031048">
    <property type="term" value="P:regulatory ncRNA-mediated heterochromatin formation"/>
    <property type="evidence" value="ECO:0007669"/>
    <property type="project" value="TreeGrafter"/>
</dbReference>
<dbReference type="OrthoDB" id="2423195at2759"/>
<name>W7HMT0_9PEZI</name>
<dbReference type="CDD" id="cd17936">
    <property type="entry name" value="EEXXEc_NFX1"/>
    <property type="match status" value="1"/>
</dbReference>
<dbReference type="PANTHER" id="PTHR10887">
    <property type="entry name" value="DNA2/NAM7 HELICASE FAMILY"/>
    <property type="match status" value="1"/>
</dbReference>
<reference evidence="5 6" key="1">
    <citation type="submission" date="2013-05" db="EMBL/GenBank/DDBJ databases">
        <title>Drechslerella stenobrocha genome reveals carnivorous origination and mechanical trapping mechanism of predatory fungi.</title>
        <authorList>
            <person name="Liu X."/>
            <person name="Zhang W."/>
            <person name="Liu K."/>
        </authorList>
    </citation>
    <scope>NUCLEOTIDE SEQUENCE [LARGE SCALE GENOMIC DNA]</scope>
    <source>
        <strain evidence="5 6">248</strain>
    </source>
</reference>
<dbReference type="EMBL" id="KI966427">
    <property type="protein sequence ID" value="EWC45321.1"/>
    <property type="molecule type" value="Genomic_DNA"/>
</dbReference>
<evidence type="ECO:0000313" key="5">
    <source>
        <dbReference type="EMBL" id="EWC45321.1"/>
    </source>
</evidence>
<dbReference type="GO" id="GO:0031380">
    <property type="term" value="C:nuclear RNA-directed RNA polymerase complex"/>
    <property type="evidence" value="ECO:0007669"/>
    <property type="project" value="TreeGrafter"/>
</dbReference>
<evidence type="ECO:0000313" key="6">
    <source>
        <dbReference type="Proteomes" id="UP000024837"/>
    </source>
</evidence>
<dbReference type="GO" id="GO:0004386">
    <property type="term" value="F:helicase activity"/>
    <property type="evidence" value="ECO:0007669"/>
    <property type="project" value="InterPro"/>
</dbReference>
<keyword evidence="1" id="KW-0067">ATP-binding</keyword>
<dbReference type="InterPro" id="IPR047187">
    <property type="entry name" value="SF1_C_Upf1"/>
</dbReference>
<protein>
    <recommendedName>
        <fullName evidence="7">DNA2/NAM7 helicase-like C-terminal domain-containing protein</fullName>
    </recommendedName>
</protein>
<feature type="region of interest" description="Disordered" evidence="2">
    <location>
        <begin position="1"/>
        <end position="69"/>
    </location>
</feature>
<dbReference type="Proteomes" id="UP000024837">
    <property type="component" value="Unassembled WGS sequence"/>
</dbReference>
<keyword evidence="1" id="KW-0547">Nucleotide-binding</keyword>
<dbReference type="InterPro" id="IPR027417">
    <property type="entry name" value="P-loop_NTPase"/>
</dbReference>
<accession>W7HMT0</accession>
<evidence type="ECO:0008006" key="7">
    <source>
        <dbReference type="Google" id="ProtNLM"/>
    </source>
</evidence>
<evidence type="ECO:0000256" key="1">
    <source>
        <dbReference type="ARBA" id="ARBA00022806"/>
    </source>
</evidence>
<dbReference type="InterPro" id="IPR041677">
    <property type="entry name" value="DNA2/NAM7_AAA_11"/>
</dbReference>
<gene>
    <name evidence="5" type="ORF">DRE_00720</name>
</gene>
<sequence>MADENQAPRRGLGSNDRRRHSSSSNSHTAQYAGNFSGPDTGSRTGQDRYTNGPRHRSQSFQQPGLQQARPGLTFQSRTRFKHNNAHAGNQFRGTNNELSIAALQEFLDSGIDKIEYSEESRYAFIVQLASQSGLERVRQLLEAEYVKTYSVLKPTFEFHCVAFLRILSNDDVLKALSLEQQVRTIYNVVYGFNGERAIPFFGRVIDFLLDFKPNDDDPNCMDQESWAEALHLTSIVFLNTVKMNQSAALQSDLQTMGQQLANISQGSALVPDEVLDSARDNISRIQIILTTGADVPIERHRDDATARNGKPFRSPEEEIIDFPGKLSLSGQPRHDNDHELIDNICILPTVGEIQCDSRKDFLPTKLAYEQKSHHHQEGIQRLVDIQFRLLREDTAGQLRDAARFVIKHWSALIAPTPTPGDWSAKRKLIREGSPTPIRLYFGAQIQRLRFETKTGLEAFIEFDQPRAARRLATVKRHWYWRKSMELRENKAVVALIEKTTEDTNVIFFVVAKRNIPSVAEQSNEDSQSDLTAPVTDLSTNPWRASITLRLVTLSNALEQARLIHIALGYSSALQGQTGLLMVEFPAVIYKNFQGILTCLKHIHKNPTQLPFGKWLAPQLENSAVVGSQRTGSPVPPPAYLRHATLDLSTCFASPGEAGHTYAPLSQRLTFSMSQNPESMINAWAQGSPLDHGQAKAMVSAFSHEISLTQGPPGCGKSYVGVKMVVGLLANKASLGLGPILCICYTNHALDQFLNELLKSGVSNIARIGSPSPMAHINALAFDTYRKVHQVKIPYLSRRITATTTILEDLQREINEICVRIEAGGPMMVYNYLKKELPSKLSEIDRVVLPVNTALEDEERDGTEAFTAWINWIEPNSGPSCERTIEELIVLQAWNLTGDERLQLYLHWHQNAVDQLTQRLQSLVAGFESNKKTLTSLHLERDRMCLGQVNILGITTVGLVNNAELIRALPAKVMICEEAGEVLESHILTALIPSVEHIILIGDHLQLRPKISNRMLSKEYGRDGGKFNFDESLFERLANTRFKYPNEESQSVGIPIGQLNVQRRMHPSISNLVRTTLYPELEDHERTTIYPEVAGIRRRLFWLDHRNYEDPVDLFEAMQSKTNTWEAKMVVSLVVYLAKQGVYKPGEIAVLTPYVNQMRMFMEMFDNIVDYEISQRDLEELEVSDDEDADKSKGRQASVTKSKILDRIRIATVDNFQGEEAEIVINLYMRKLIASKIARSHEIADILAASGAKIPVDFATKRSLTSSYRVVIQQPE</sequence>
<dbReference type="InterPro" id="IPR045055">
    <property type="entry name" value="DNA2/NAM7-like"/>
</dbReference>
<dbReference type="PANTHER" id="PTHR10887:SF445">
    <property type="entry name" value="NFX1-TYPE ZINC FINGER-CONTAINING PROTEIN 1"/>
    <property type="match status" value="1"/>
</dbReference>
<keyword evidence="6" id="KW-1185">Reference proteome</keyword>
<feature type="domain" description="DNA2/NAM7 helicase-like C-terminal" evidence="4">
    <location>
        <begin position="1029"/>
        <end position="1229"/>
    </location>
</feature>
<evidence type="ECO:0000256" key="2">
    <source>
        <dbReference type="SAM" id="MobiDB-lite"/>
    </source>
</evidence>
<feature type="domain" description="DNA2/NAM7 helicase helicase" evidence="3">
    <location>
        <begin position="689"/>
        <end position="1010"/>
    </location>
</feature>
<proteinExistence type="predicted"/>
<dbReference type="SUPFAM" id="SSF52540">
    <property type="entry name" value="P-loop containing nucleoside triphosphate hydrolases"/>
    <property type="match status" value="1"/>
</dbReference>
<dbReference type="CDD" id="cd18808">
    <property type="entry name" value="SF1_C_Upf1"/>
    <property type="match status" value="1"/>
</dbReference>
<dbReference type="Pfam" id="PF13087">
    <property type="entry name" value="AAA_12"/>
    <property type="match status" value="1"/>
</dbReference>
<dbReference type="Gene3D" id="3.40.50.300">
    <property type="entry name" value="P-loop containing nucleotide triphosphate hydrolases"/>
    <property type="match status" value="2"/>
</dbReference>
<dbReference type="Pfam" id="PF13086">
    <property type="entry name" value="AAA_11"/>
    <property type="match status" value="1"/>
</dbReference>
<evidence type="ECO:0000259" key="4">
    <source>
        <dbReference type="Pfam" id="PF13087"/>
    </source>
</evidence>
<dbReference type="InterPro" id="IPR041679">
    <property type="entry name" value="DNA2/NAM7-like_C"/>
</dbReference>
<keyword evidence="1" id="KW-0347">Helicase</keyword>
<dbReference type="HOGENOM" id="CLU_001490_2_0_1"/>
<feature type="compositionally biased region" description="Polar residues" evidence="2">
    <location>
        <begin position="28"/>
        <end position="49"/>
    </location>
</feature>
<evidence type="ECO:0000259" key="3">
    <source>
        <dbReference type="Pfam" id="PF13086"/>
    </source>
</evidence>
<dbReference type="AlphaFoldDB" id="W7HMT0"/>
<organism evidence="5 6">
    <name type="scientific">Drechslerella stenobrocha 248</name>
    <dbReference type="NCBI Taxonomy" id="1043628"/>
    <lineage>
        <taxon>Eukaryota</taxon>
        <taxon>Fungi</taxon>
        <taxon>Dikarya</taxon>
        <taxon>Ascomycota</taxon>
        <taxon>Pezizomycotina</taxon>
        <taxon>Orbiliomycetes</taxon>
        <taxon>Orbiliales</taxon>
        <taxon>Orbiliaceae</taxon>
        <taxon>Drechslerella</taxon>
    </lineage>
</organism>